<evidence type="ECO:0000256" key="2">
    <source>
        <dbReference type="ARBA" id="ARBA00022525"/>
    </source>
</evidence>
<feature type="region of interest" description="Disordered" evidence="4">
    <location>
        <begin position="593"/>
        <end position="646"/>
    </location>
</feature>
<organism evidence="7 8">
    <name type="scientific">Nocardioides aquaticus</name>
    <dbReference type="NCBI Taxonomy" id="160826"/>
    <lineage>
        <taxon>Bacteria</taxon>
        <taxon>Bacillati</taxon>
        <taxon>Actinomycetota</taxon>
        <taxon>Actinomycetes</taxon>
        <taxon>Propionibacteriales</taxon>
        <taxon>Nocardioidaceae</taxon>
        <taxon>Nocardioides</taxon>
    </lineage>
</organism>
<reference evidence="7 8" key="1">
    <citation type="submission" date="2021-05" db="EMBL/GenBank/DDBJ databases">
        <title>Complete genome of Nocardioides aquaticus KCTC 9944T isolated from meromictic and hypersaline Ekho Lake, Antarctica.</title>
        <authorList>
            <person name="Hwang K."/>
            <person name="Kim K.M."/>
            <person name="Choe H."/>
        </authorList>
    </citation>
    <scope>NUCLEOTIDE SEQUENCE [LARGE SCALE GENOMIC DNA]</scope>
    <source>
        <strain evidence="7 8">KCTC 9944</strain>
    </source>
</reference>
<evidence type="ECO:0000256" key="4">
    <source>
        <dbReference type="SAM" id="MobiDB-lite"/>
    </source>
</evidence>
<feature type="transmembrane region" description="Helical" evidence="5">
    <location>
        <begin position="653"/>
        <end position="673"/>
    </location>
</feature>
<evidence type="ECO:0000256" key="6">
    <source>
        <dbReference type="SAM" id="SignalP"/>
    </source>
</evidence>
<keyword evidence="5" id="KW-1133">Transmembrane helix</keyword>
<dbReference type="Pfam" id="PF13620">
    <property type="entry name" value="CarboxypepD_reg"/>
    <property type="match status" value="2"/>
</dbReference>
<feature type="compositionally biased region" description="Low complexity" evidence="4">
    <location>
        <begin position="597"/>
        <end position="646"/>
    </location>
</feature>
<proteinExistence type="inferred from homology"/>
<keyword evidence="2" id="KW-0964">Secreted</keyword>
<dbReference type="EMBL" id="CP075371">
    <property type="protein sequence ID" value="QVT81283.1"/>
    <property type="molecule type" value="Genomic_DNA"/>
</dbReference>
<dbReference type="PANTHER" id="PTHR36108:SF13">
    <property type="entry name" value="COLOSSIN-B-RELATED"/>
    <property type="match status" value="1"/>
</dbReference>
<keyword evidence="3 6" id="KW-0732">Signal</keyword>
<accession>A0ABX8EL71</accession>
<evidence type="ECO:0000256" key="3">
    <source>
        <dbReference type="ARBA" id="ARBA00022729"/>
    </source>
</evidence>
<keyword evidence="5" id="KW-0812">Transmembrane</keyword>
<evidence type="ECO:0000256" key="5">
    <source>
        <dbReference type="SAM" id="Phobius"/>
    </source>
</evidence>
<comment type="similarity">
    <text evidence="1">Belongs to the serine-aspartate repeat-containing protein (SDr) family.</text>
</comment>
<evidence type="ECO:0000313" key="8">
    <source>
        <dbReference type="Proteomes" id="UP000679307"/>
    </source>
</evidence>
<keyword evidence="8" id="KW-1185">Reference proteome</keyword>
<gene>
    <name evidence="7" type="primary">sdrD</name>
    <name evidence="7" type="ORF">ENKNEFLB_03691</name>
</gene>
<dbReference type="Proteomes" id="UP000679307">
    <property type="component" value="Chromosome"/>
</dbReference>
<name>A0ABX8EL71_9ACTN</name>
<feature type="chain" id="PRO_5047427755" evidence="6">
    <location>
        <begin position="27"/>
        <end position="680"/>
    </location>
</feature>
<evidence type="ECO:0000256" key="1">
    <source>
        <dbReference type="ARBA" id="ARBA00007257"/>
    </source>
</evidence>
<dbReference type="PANTHER" id="PTHR36108">
    <property type="entry name" value="COLOSSIN-B-RELATED"/>
    <property type="match status" value="1"/>
</dbReference>
<keyword evidence="5" id="KW-0472">Membrane</keyword>
<sequence>MRRSVPAATAAATTALLALTLVPAAAETDAWATWEPVTGTPNDYRTTVRQAAPGFPPAVLATDSRAGVQLAGGTSTFLSAGTPPGAAYGSSRGNPYLVLRPRADTATAPSTSTYTFADPTPASGWAFVLGDVDADQVRVAATDASGDRVPAAAVDRWFQGAFNYAGGEDEPLWDPATATLVGNDDAADSDGAAGWFEPDRRLTSLTFTFTRRAGFPVFQTWFVSRARSVTGTVTDVSPAGSSCGVEGTRLVLLSPYGDRVATTTAEPDGSYDLGDVATQDGYVVRATAPDGCAVVGATERTVDTSGTDGSPASQAGFEVREVVPQPVSGAVRDADGRPVAGVDVTVTPPVGDGTTTTTGRDGTYLVDGNEEGAGYAISIEVPEGYRAGPGGATIDDVVVGDEEVVDQDFEVVELATVGGRVTGGGGGLGGVTVTLAAVRGGSALVTVTDGRGRWELAGVPAGTYRLAVDAPRGYTGRDDRRVTVGDDDLRGLDVALARPGALGGRVTDDDGAVEDVTLVVTGPAGTTRRVSTDADGRYFLEGLRRGTWTVRVVAPEGQEVVGRGSLTTRITGAGEVRGGRDFVLDAVPTTATGTLVPAGAPSSAAPSPTGTATTTPTTSPTPTSSATASTLTTTATSSGTTGSGMLPDTGGPALALVLLAGGLIAGGGALLVVGRRRPSA</sequence>
<evidence type="ECO:0000313" key="7">
    <source>
        <dbReference type="EMBL" id="QVT81283.1"/>
    </source>
</evidence>
<feature type="signal peptide" evidence="6">
    <location>
        <begin position="1"/>
        <end position="26"/>
    </location>
</feature>
<protein>
    <submittedName>
        <fullName evidence="7">Serine-aspartate repeat-containing protein D</fullName>
    </submittedName>
</protein>